<dbReference type="EMBL" id="CP061799">
    <property type="protein sequence ID" value="QTA79762.1"/>
    <property type="molecule type" value="Genomic_DNA"/>
</dbReference>
<sequence length="548" mass="63568">MNPDSDKRELKKMRRFHSYGPVDCEEHFCIQRKELIDKCFKQLIGNPEKGGHYFTIWSPRQCGKTWLMRQVKKEIEKQYPDKFIIGMMSMQGVVMKNDEPEERFLERLPLLFWESFKMEMDKPPVNFEGFKNLFLKDKGLFSKPLILFIDEFDSLPPKIIDQLVTLFRDMYLKRESFNIHGLALIGVRAVLGVDSLRGSPFNIQRSLHVPNFTTEEVEDLFKQYQTESGQKIEPEVVKTVYDSTRGQPGLVCWFGELLTETYNPGTDKIINMSAWENVYAAALHKEWNNTVLNLIKKAQGKYADYVLELFTKSDLPFSIRAEWCSYLYLNGIIDNMESGDSSGGKAYVCRFSSPFVQTCLYEAFTMDFAGDRLPILALDPLDTLSDVFEPDELNIPALLERYKAYLKRLKAKGINPWKDQPRRVDLHYTEYVGHFHLYFWLRQAIEDLCIISPEFPTGNGRVDLHLKCDGKQGIIEVKSFQKQSKLERAKEQAVKYAQKLNLTRITIAVFVPVEDEEILQKLSSSQTIDQIKLDVTAIGWVYINPENP</sequence>
<dbReference type="KEGG" id="dli:dnl_20400"/>
<dbReference type="Gene3D" id="3.40.50.300">
    <property type="entry name" value="P-loop containing nucleotide triphosphate hydrolases"/>
    <property type="match status" value="1"/>
</dbReference>
<evidence type="ECO:0000313" key="2">
    <source>
        <dbReference type="Proteomes" id="UP000663720"/>
    </source>
</evidence>
<organism evidence="1 2">
    <name type="scientific">Desulfonema limicola</name>
    <dbReference type="NCBI Taxonomy" id="45656"/>
    <lineage>
        <taxon>Bacteria</taxon>
        <taxon>Pseudomonadati</taxon>
        <taxon>Thermodesulfobacteriota</taxon>
        <taxon>Desulfobacteria</taxon>
        <taxon>Desulfobacterales</taxon>
        <taxon>Desulfococcaceae</taxon>
        <taxon>Desulfonema</taxon>
    </lineage>
</organism>
<proteinExistence type="predicted"/>
<reference evidence="1" key="1">
    <citation type="journal article" date="2021" name="Microb. Physiol.">
        <title>Proteogenomic Insights into the Physiology of Marine, Sulfate-Reducing, Filamentous Desulfonema limicola and Desulfonema magnum.</title>
        <authorList>
            <person name="Schnaars V."/>
            <person name="Wohlbrand L."/>
            <person name="Scheve S."/>
            <person name="Hinrichs C."/>
            <person name="Reinhardt R."/>
            <person name="Rabus R."/>
        </authorList>
    </citation>
    <scope>NUCLEOTIDE SEQUENCE</scope>
    <source>
        <strain evidence="1">5ac10</strain>
    </source>
</reference>
<keyword evidence="2" id="KW-1185">Reference proteome</keyword>
<gene>
    <name evidence="1" type="ORF">dnl_20400</name>
</gene>
<protein>
    <submittedName>
        <fullName evidence="1">AAA ATPase-like domain-containing protein</fullName>
    </submittedName>
</protein>
<dbReference type="Proteomes" id="UP000663720">
    <property type="component" value="Chromosome"/>
</dbReference>
<evidence type="ECO:0000313" key="1">
    <source>
        <dbReference type="EMBL" id="QTA79762.1"/>
    </source>
</evidence>
<name>A0A975B6L7_9BACT</name>
<dbReference type="Pfam" id="PF14516">
    <property type="entry name" value="AAA_35"/>
    <property type="match status" value="1"/>
</dbReference>
<accession>A0A975B6L7</accession>
<dbReference type="InterPro" id="IPR027417">
    <property type="entry name" value="P-loop_NTPase"/>
</dbReference>
<dbReference type="AlphaFoldDB" id="A0A975B6L7"/>
<dbReference type="SUPFAM" id="SSF52540">
    <property type="entry name" value="P-loop containing nucleoside triphosphate hydrolases"/>
    <property type="match status" value="1"/>
</dbReference>